<dbReference type="CDD" id="cd22762">
    <property type="entry name" value="OTU_fungi_OTU2-like"/>
    <property type="match status" value="1"/>
</dbReference>
<dbReference type="InterPro" id="IPR038765">
    <property type="entry name" value="Papain-like_cys_pep_sf"/>
</dbReference>
<dbReference type="InterPro" id="IPR003323">
    <property type="entry name" value="OTU_dom"/>
</dbReference>
<dbReference type="GO" id="GO:0004843">
    <property type="term" value="F:cysteine-type deubiquitinase activity"/>
    <property type="evidence" value="ECO:0007669"/>
    <property type="project" value="TreeGrafter"/>
</dbReference>
<gene>
    <name evidence="3" type="ORF">OEA41_006651</name>
</gene>
<reference evidence="3" key="1">
    <citation type="submission" date="2022-11" db="EMBL/GenBank/DDBJ databases">
        <title>Chromosomal genome sequence assembly and mating type (MAT) locus characterization of the leprose asexual lichenized fungus Lepraria neglecta (Nyl.) Erichsen.</title>
        <authorList>
            <person name="Allen J.L."/>
            <person name="Pfeffer B."/>
        </authorList>
    </citation>
    <scope>NUCLEOTIDE SEQUENCE</scope>
    <source>
        <strain evidence="3">Allen 5258</strain>
    </source>
</reference>
<feature type="compositionally biased region" description="Basic and acidic residues" evidence="1">
    <location>
        <begin position="40"/>
        <end position="52"/>
    </location>
</feature>
<accession>A0AAE0DKF9</accession>
<dbReference type="AlphaFoldDB" id="A0AAE0DKF9"/>
<dbReference type="Pfam" id="PF02338">
    <property type="entry name" value="OTU"/>
    <property type="match status" value="1"/>
</dbReference>
<evidence type="ECO:0000313" key="3">
    <source>
        <dbReference type="EMBL" id="KAK3173322.1"/>
    </source>
</evidence>
<dbReference type="PANTHER" id="PTHR12419">
    <property type="entry name" value="OTU DOMAIN CONTAINING PROTEIN"/>
    <property type="match status" value="1"/>
</dbReference>
<sequence>MEELQKKHRQEQKDLQSRITQKKKSATKKTRKGVSNECSELERQLKERHEQELSALTGQENPESDGVFPAEDTEESSPQDTSKDIDDSLSSLSVSTLAVPNGHAKKPNRQKARLARRAAEQETAAEQAQKEAADLPNLRKQELKAMREAYTTRGLKEHDIRPDGHCLYAAVADQLEDAELGLKPKIEITTIQDDSKSTPKSVGYKTPRQVAAEYISQNPDDFMPFLEEPLDGYVKTIRDTGEWGGHLEILALAKAYGVDINVLRGDGQVDKIECGSDNAPAQLWLAYYRHSFGLGEHYNSLRGAH</sequence>
<dbReference type="SUPFAM" id="SSF54001">
    <property type="entry name" value="Cysteine proteinases"/>
    <property type="match status" value="1"/>
</dbReference>
<dbReference type="InterPro" id="IPR050704">
    <property type="entry name" value="Peptidase_C85-like"/>
</dbReference>
<dbReference type="PANTHER" id="PTHR12419:SF10">
    <property type="entry name" value="DEUBIQUITINASE OTUD6B"/>
    <property type="match status" value="1"/>
</dbReference>
<feature type="compositionally biased region" description="Basic residues" evidence="1">
    <location>
        <begin position="103"/>
        <end position="116"/>
    </location>
</feature>
<protein>
    <recommendedName>
        <fullName evidence="2">OTU domain-containing protein</fullName>
    </recommendedName>
</protein>
<name>A0AAE0DKF9_9LECA</name>
<dbReference type="Proteomes" id="UP001276659">
    <property type="component" value="Unassembled WGS sequence"/>
</dbReference>
<organism evidence="3 4">
    <name type="scientific">Lepraria neglecta</name>
    <dbReference type="NCBI Taxonomy" id="209136"/>
    <lineage>
        <taxon>Eukaryota</taxon>
        <taxon>Fungi</taxon>
        <taxon>Dikarya</taxon>
        <taxon>Ascomycota</taxon>
        <taxon>Pezizomycotina</taxon>
        <taxon>Lecanoromycetes</taxon>
        <taxon>OSLEUM clade</taxon>
        <taxon>Lecanoromycetidae</taxon>
        <taxon>Lecanorales</taxon>
        <taxon>Lecanorineae</taxon>
        <taxon>Stereocaulaceae</taxon>
        <taxon>Lepraria</taxon>
    </lineage>
</organism>
<feature type="compositionally biased region" description="Basic residues" evidence="1">
    <location>
        <begin position="1"/>
        <end position="10"/>
    </location>
</feature>
<feature type="compositionally biased region" description="Basic residues" evidence="1">
    <location>
        <begin position="20"/>
        <end position="32"/>
    </location>
</feature>
<feature type="region of interest" description="Disordered" evidence="1">
    <location>
        <begin position="1"/>
        <end position="140"/>
    </location>
</feature>
<dbReference type="PROSITE" id="PS50802">
    <property type="entry name" value="OTU"/>
    <property type="match status" value="1"/>
</dbReference>
<comment type="caution">
    <text evidence="3">The sequence shown here is derived from an EMBL/GenBank/DDBJ whole genome shotgun (WGS) entry which is preliminary data.</text>
</comment>
<evidence type="ECO:0000256" key="1">
    <source>
        <dbReference type="SAM" id="MobiDB-lite"/>
    </source>
</evidence>
<feature type="compositionally biased region" description="Basic and acidic residues" evidence="1">
    <location>
        <begin position="128"/>
        <end position="140"/>
    </location>
</feature>
<keyword evidence="4" id="KW-1185">Reference proteome</keyword>
<dbReference type="EMBL" id="JASNWA010000007">
    <property type="protein sequence ID" value="KAK3173322.1"/>
    <property type="molecule type" value="Genomic_DNA"/>
</dbReference>
<dbReference type="InterPro" id="IPR049771">
    <property type="entry name" value="OTU2-like_OTU"/>
</dbReference>
<feature type="compositionally biased region" description="Low complexity" evidence="1">
    <location>
        <begin position="88"/>
        <end position="97"/>
    </location>
</feature>
<feature type="domain" description="OTU" evidence="2">
    <location>
        <begin position="155"/>
        <end position="304"/>
    </location>
</feature>
<dbReference type="Gene3D" id="3.90.70.80">
    <property type="match status" value="1"/>
</dbReference>
<evidence type="ECO:0000313" key="4">
    <source>
        <dbReference type="Proteomes" id="UP001276659"/>
    </source>
</evidence>
<proteinExistence type="predicted"/>
<dbReference type="GO" id="GO:0016579">
    <property type="term" value="P:protein deubiquitination"/>
    <property type="evidence" value="ECO:0007669"/>
    <property type="project" value="TreeGrafter"/>
</dbReference>
<evidence type="ECO:0000259" key="2">
    <source>
        <dbReference type="PROSITE" id="PS50802"/>
    </source>
</evidence>